<proteinExistence type="predicted"/>
<dbReference type="Pfam" id="PF13476">
    <property type="entry name" value="AAA_23"/>
    <property type="match status" value="1"/>
</dbReference>
<protein>
    <recommendedName>
        <fullName evidence="1">Rad50/SbcC-type AAA domain-containing protein</fullName>
    </recommendedName>
</protein>
<dbReference type="InterPro" id="IPR038729">
    <property type="entry name" value="Rad50/SbcC_AAA"/>
</dbReference>
<name>A0A0H4QL37_9LACO</name>
<keyword evidence="3" id="KW-1185">Reference proteome</keyword>
<sequence length="439" mass="49958">MFTSLTMKNYKSFDNITINFEAKKNHPKKLMAIFGENGSGKSTILSAFSKLRLSINTISNIEKLNNLSPSKIAETKTEWISQISTMDLNSNFTNVNNIFKDSIMVASTGPMVINFEFILNGHKGNYELVFQNGDNNQPYLVSETLNFLINKVSGTLFSIKYDSNNNISIIQSPKLVQKSAILKINDYINEYWGDHTFLSIINQFASENFTSKNLFAVLNFFKSMGLKTDETNIVNNTVNLLTSENSIDNQSLIKTTELALNKYLIPLLDDISGVRYKTVINLHNEIEYELWEKKRIYGKYVEIKFSFESNGIKNILKLFPHILNAIGGNVELIDDIDHGLHTMITKQIVENIEENIDGQLIFTTSDTHLMTQLKKKYIYIIWVDSVGNKAVYSLDTVQFKVRKNNNIEKIYIDGGLNGIPFSSDVNFYDIVEGLKNSNE</sequence>
<dbReference type="Gene3D" id="3.40.50.300">
    <property type="entry name" value="P-loop containing nucleotide triphosphate hydrolases"/>
    <property type="match status" value="1"/>
</dbReference>
<evidence type="ECO:0000313" key="3">
    <source>
        <dbReference type="Proteomes" id="UP000036106"/>
    </source>
</evidence>
<dbReference type="PATRIC" id="fig|1007676.4.peg.1536"/>
<evidence type="ECO:0000313" key="2">
    <source>
        <dbReference type="EMBL" id="AKP67418.1"/>
    </source>
</evidence>
<dbReference type="GO" id="GO:0006302">
    <property type="term" value="P:double-strand break repair"/>
    <property type="evidence" value="ECO:0007669"/>
    <property type="project" value="InterPro"/>
</dbReference>
<dbReference type="STRING" id="1007676.ABM34_07640"/>
<dbReference type="KEGG" id="lgn:ABM34_07640"/>
<dbReference type="AlphaFoldDB" id="A0A0H4QL37"/>
<dbReference type="Proteomes" id="UP000036106">
    <property type="component" value="Chromosome"/>
</dbReference>
<evidence type="ECO:0000259" key="1">
    <source>
        <dbReference type="Pfam" id="PF13476"/>
    </source>
</evidence>
<dbReference type="GO" id="GO:0016887">
    <property type="term" value="F:ATP hydrolysis activity"/>
    <property type="evidence" value="ECO:0007669"/>
    <property type="project" value="InterPro"/>
</dbReference>
<dbReference type="EMBL" id="CP012034">
    <property type="protein sequence ID" value="AKP67418.1"/>
    <property type="molecule type" value="Genomic_DNA"/>
</dbReference>
<accession>A0A0H4QL37</accession>
<dbReference type="PANTHER" id="PTHR40396:SF1">
    <property type="entry name" value="ATPASE AAA-TYPE CORE DOMAIN-CONTAINING PROTEIN"/>
    <property type="match status" value="1"/>
</dbReference>
<gene>
    <name evidence="2" type="ORF">ABM34_07640</name>
</gene>
<dbReference type="PANTHER" id="PTHR40396">
    <property type="entry name" value="ATPASE-LIKE PROTEIN"/>
    <property type="match status" value="1"/>
</dbReference>
<dbReference type="SUPFAM" id="SSF52540">
    <property type="entry name" value="P-loop containing nucleoside triphosphate hydrolases"/>
    <property type="match status" value="1"/>
</dbReference>
<dbReference type="InterPro" id="IPR027417">
    <property type="entry name" value="P-loop_NTPase"/>
</dbReference>
<feature type="domain" description="Rad50/SbcC-type AAA" evidence="1">
    <location>
        <begin position="4"/>
        <end position="263"/>
    </location>
</feature>
<organism evidence="2 3">
    <name type="scientific">Companilactobacillus ginsenosidimutans</name>
    <dbReference type="NCBI Taxonomy" id="1007676"/>
    <lineage>
        <taxon>Bacteria</taxon>
        <taxon>Bacillati</taxon>
        <taxon>Bacillota</taxon>
        <taxon>Bacilli</taxon>
        <taxon>Lactobacillales</taxon>
        <taxon>Lactobacillaceae</taxon>
        <taxon>Companilactobacillus</taxon>
    </lineage>
</organism>
<dbReference type="RefSeq" id="WP_048704726.1">
    <property type="nucleotide sequence ID" value="NZ_CP012034.1"/>
</dbReference>
<reference evidence="3" key="1">
    <citation type="submission" date="2015-07" db="EMBL/GenBank/DDBJ databases">
        <title>Lactobacillus ginsenosidimutans/EMML 3141/ whole genome sequencing.</title>
        <authorList>
            <person name="Kim M.K."/>
            <person name="Im W.-T."/>
            <person name="Srinivasan S."/>
            <person name="Lee J.-J."/>
        </authorList>
    </citation>
    <scope>NUCLEOTIDE SEQUENCE [LARGE SCALE GENOMIC DNA]</scope>
    <source>
        <strain evidence="3">EMML 3041</strain>
    </source>
</reference>